<organism evidence="1 2">
    <name type="scientific">Clunio marinus</name>
    <dbReference type="NCBI Taxonomy" id="568069"/>
    <lineage>
        <taxon>Eukaryota</taxon>
        <taxon>Metazoa</taxon>
        <taxon>Ecdysozoa</taxon>
        <taxon>Arthropoda</taxon>
        <taxon>Hexapoda</taxon>
        <taxon>Insecta</taxon>
        <taxon>Pterygota</taxon>
        <taxon>Neoptera</taxon>
        <taxon>Endopterygota</taxon>
        <taxon>Diptera</taxon>
        <taxon>Nematocera</taxon>
        <taxon>Chironomoidea</taxon>
        <taxon>Chironomidae</taxon>
        <taxon>Clunio</taxon>
    </lineage>
</organism>
<dbReference type="AlphaFoldDB" id="A0A1J1I479"/>
<accession>A0A1J1I479</accession>
<sequence length="61" mass="6952">MKEAEEIQSFYKGGIIGKLILNGDFLDIYKALARSIRKSSCKINQWDFSSPNELCCRHDVA</sequence>
<gene>
    <name evidence="1" type="ORF">CLUMA_CG006729</name>
</gene>
<keyword evidence="2" id="KW-1185">Reference proteome</keyword>
<protein>
    <submittedName>
        <fullName evidence="1">CLUMA_CG006729, isoform A</fullName>
    </submittedName>
</protein>
<name>A0A1J1I479_9DIPT</name>
<dbReference type="Proteomes" id="UP000183832">
    <property type="component" value="Unassembled WGS sequence"/>
</dbReference>
<evidence type="ECO:0000313" key="2">
    <source>
        <dbReference type="Proteomes" id="UP000183832"/>
    </source>
</evidence>
<evidence type="ECO:0000313" key="1">
    <source>
        <dbReference type="EMBL" id="CRK93185.1"/>
    </source>
</evidence>
<proteinExistence type="predicted"/>
<reference evidence="1 2" key="1">
    <citation type="submission" date="2015-04" db="EMBL/GenBank/DDBJ databases">
        <authorList>
            <person name="Syromyatnikov M.Y."/>
            <person name="Popov V.N."/>
        </authorList>
    </citation>
    <scope>NUCLEOTIDE SEQUENCE [LARGE SCALE GENOMIC DNA]</scope>
</reference>
<dbReference type="EMBL" id="CVRI01000037">
    <property type="protein sequence ID" value="CRK93185.1"/>
    <property type="molecule type" value="Genomic_DNA"/>
</dbReference>